<keyword evidence="2" id="KW-1185">Reference proteome</keyword>
<name>A0A0G4KB06_9SPIR</name>
<reference evidence="2" key="1">
    <citation type="submission" date="2015-04" db="EMBL/GenBank/DDBJ databases">
        <authorList>
            <person name="Mushtaq Mamoona"/>
        </authorList>
    </citation>
    <scope>NUCLEOTIDE SEQUENCE [LARGE SCALE GENOMIC DNA]</scope>
    <source>
        <strain evidence="2">AN4859/03</strain>
    </source>
</reference>
<dbReference type="AlphaFoldDB" id="A0A0G4KB06"/>
<gene>
    <name evidence="1" type="ORF">BRSU_2794</name>
</gene>
<organism evidence="1 2">
    <name type="scientific">Brachyspira suanatina</name>
    <dbReference type="NCBI Taxonomy" id="381802"/>
    <lineage>
        <taxon>Bacteria</taxon>
        <taxon>Pseudomonadati</taxon>
        <taxon>Spirochaetota</taxon>
        <taxon>Spirochaetia</taxon>
        <taxon>Brachyspirales</taxon>
        <taxon>Brachyspiraceae</taxon>
        <taxon>Brachyspira</taxon>
    </lineage>
</organism>
<proteinExistence type="predicted"/>
<dbReference type="Pfam" id="PF05045">
    <property type="entry name" value="RgpF"/>
    <property type="match status" value="1"/>
</dbReference>
<dbReference type="Proteomes" id="UP000043763">
    <property type="component" value="Unassembled WGS sequence"/>
</dbReference>
<dbReference type="EMBL" id="CVLB01000004">
    <property type="protein sequence ID" value="CRF35669.1"/>
    <property type="molecule type" value="Genomic_DNA"/>
</dbReference>
<sequence>MLESELDKISSYCIHIINGRHGEYDFGSYKRGFIYVRNNKIIFDYDYLLLCNDSNFGPFIPFENMFAQLTYDKATVYGCFKHLEINNLPKNNIHGLKKIDEHLQSHFLIIPQQVFLSEWFYNFIKNIKLKEKIQIINNYEIGMGKLFSDHNINMKSLYGEDNYNKPYSNPLELIKNGYPFLKKIRKDLNIEEIKSILNLIKDHYNINLIINYYCRFPDENILCNKKKLENDYSLLNTKTIIFTFLQFKNWAVCSIIKDIKYIKITLFGINIILKNKG</sequence>
<protein>
    <submittedName>
        <fullName evidence="1">Uncharacterized protein</fullName>
    </submittedName>
</protein>
<dbReference type="InterPro" id="IPR007739">
    <property type="entry name" value="RgpF"/>
</dbReference>
<evidence type="ECO:0000313" key="2">
    <source>
        <dbReference type="Proteomes" id="UP000043763"/>
    </source>
</evidence>
<evidence type="ECO:0000313" key="1">
    <source>
        <dbReference type="EMBL" id="CRF35669.1"/>
    </source>
</evidence>
<accession>A0A0G4KB06</accession>